<keyword evidence="3 7" id="KW-0812">Transmembrane</keyword>
<gene>
    <name evidence="8" type="ORF">SCF082_LOCUS45969</name>
</gene>
<evidence type="ECO:0000256" key="3">
    <source>
        <dbReference type="ARBA" id="ARBA00022692"/>
    </source>
</evidence>
<proteinExistence type="predicted"/>
<evidence type="ECO:0000313" key="9">
    <source>
        <dbReference type="Proteomes" id="UP001642464"/>
    </source>
</evidence>
<protein>
    <submittedName>
        <fullName evidence="8">Probable folate-biopterin transporter 4</fullName>
    </submittedName>
</protein>
<evidence type="ECO:0000256" key="6">
    <source>
        <dbReference type="SAM" id="MobiDB-lite"/>
    </source>
</evidence>
<feature type="compositionally biased region" description="Low complexity" evidence="6">
    <location>
        <begin position="139"/>
        <end position="156"/>
    </location>
</feature>
<dbReference type="Proteomes" id="UP001642464">
    <property type="component" value="Unassembled WGS sequence"/>
</dbReference>
<evidence type="ECO:0000256" key="2">
    <source>
        <dbReference type="ARBA" id="ARBA00022448"/>
    </source>
</evidence>
<feature type="region of interest" description="Disordered" evidence="6">
    <location>
        <begin position="1"/>
        <end position="21"/>
    </location>
</feature>
<comment type="subcellular location">
    <subcellularLocation>
        <location evidence="1">Membrane</location>
        <topology evidence="1">Multi-pass membrane protein</topology>
    </subcellularLocation>
</comment>
<dbReference type="InterPro" id="IPR039309">
    <property type="entry name" value="BT1"/>
</dbReference>
<feature type="region of interest" description="Disordered" evidence="6">
    <location>
        <begin position="137"/>
        <end position="159"/>
    </location>
</feature>
<dbReference type="Pfam" id="PF03092">
    <property type="entry name" value="BT1"/>
    <property type="match status" value="1"/>
</dbReference>
<keyword evidence="9" id="KW-1185">Reference proteome</keyword>
<feature type="transmembrane region" description="Helical" evidence="7">
    <location>
        <begin position="109"/>
        <end position="127"/>
    </location>
</feature>
<keyword evidence="5 7" id="KW-0472">Membrane</keyword>
<feature type="transmembrane region" description="Helical" evidence="7">
    <location>
        <begin position="74"/>
        <end position="97"/>
    </location>
</feature>
<dbReference type="PANTHER" id="PTHR31585:SF51">
    <property type="entry name" value="TRANSPORTER, PUTATIVE-RELATED"/>
    <property type="match status" value="1"/>
</dbReference>
<organism evidence="8 9">
    <name type="scientific">Durusdinium trenchii</name>
    <dbReference type="NCBI Taxonomy" id="1381693"/>
    <lineage>
        <taxon>Eukaryota</taxon>
        <taxon>Sar</taxon>
        <taxon>Alveolata</taxon>
        <taxon>Dinophyceae</taxon>
        <taxon>Suessiales</taxon>
        <taxon>Symbiodiniaceae</taxon>
        <taxon>Durusdinium</taxon>
    </lineage>
</organism>
<name>A0ABP0RFG0_9DINO</name>
<keyword evidence="4 7" id="KW-1133">Transmembrane helix</keyword>
<reference evidence="8 9" key="1">
    <citation type="submission" date="2024-02" db="EMBL/GenBank/DDBJ databases">
        <authorList>
            <person name="Chen Y."/>
            <person name="Shah S."/>
            <person name="Dougan E. K."/>
            <person name="Thang M."/>
            <person name="Chan C."/>
        </authorList>
    </citation>
    <scope>NUCLEOTIDE SEQUENCE [LARGE SCALE GENOMIC DNA]</scope>
</reference>
<dbReference type="EMBL" id="CAXAMM010041206">
    <property type="protein sequence ID" value="CAK9098031.1"/>
    <property type="molecule type" value="Genomic_DNA"/>
</dbReference>
<dbReference type="PANTHER" id="PTHR31585">
    <property type="entry name" value="FOLATE-BIOPTERIN TRANSPORTER 1, CHLOROPLASTIC"/>
    <property type="match status" value="1"/>
</dbReference>
<comment type="caution">
    <text evidence="8">The sequence shown here is derived from an EMBL/GenBank/DDBJ whole genome shotgun (WGS) entry which is preliminary data.</text>
</comment>
<sequence length="211" mass="23064">MTEDAPQAGRPNGAETPPSEGRGVWGFLQALRSSFGNRFLGFMVLNYFGLKGIVLAVLQAAMLPYFQNMGVKEVQYQLATVVAMIPWSMKGFIGVLSDIVPIGRFHKKGYLLLSAVLGFVGLLELGFQHQGDRTFLVGRSSPRQRPSRPSSKGRVAAARRRRTRKYSEIMRTEQAGLVGEALKQGTRGGVGTPRVAQGTVDCKETHCLPIL</sequence>
<evidence type="ECO:0000256" key="1">
    <source>
        <dbReference type="ARBA" id="ARBA00004141"/>
    </source>
</evidence>
<evidence type="ECO:0000313" key="8">
    <source>
        <dbReference type="EMBL" id="CAK9098031.1"/>
    </source>
</evidence>
<accession>A0ABP0RFG0</accession>
<evidence type="ECO:0000256" key="7">
    <source>
        <dbReference type="SAM" id="Phobius"/>
    </source>
</evidence>
<keyword evidence="2" id="KW-0813">Transport</keyword>
<evidence type="ECO:0000256" key="5">
    <source>
        <dbReference type="ARBA" id="ARBA00023136"/>
    </source>
</evidence>
<feature type="transmembrane region" description="Helical" evidence="7">
    <location>
        <begin position="39"/>
        <end position="62"/>
    </location>
</feature>
<evidence type="ECO:0000256" key="4">
    <source>
        <dbReference type="ARBA" id="ARBA00022989"/>
    </source>
</evidence>